<accession>A0ACC0R709</accession>
<dbReference type="EMBL" id="CM046505">
    <property type="protein sequence ID" value="KAI8675993.1"/>
    <property type="molecule type" value="Genomic_DNA"/>
</dbReference>
<gene>
    <name evidence="1" type="ORF">NCS57_00502200</name>
</gene>
<dbReference type="Proteomes" id="UP001065298">
    <property type="component" value="Chromosome 3"/>
</dbReference>
<protein>
    <submittedName>
        <fullName evidence="1">Uncharacterized protein</fullName>
    </submittedName>
</protein>
<proteinExistence type="predicted"/>
<organism evidence="1 2">
    <name type="scientific">Fusarium keratoplasticum</name>
    <dbReference type="NCBI Taxonomy" id="1328300"/>
    <lineage>
        <taxon>Eukaryota</taxon>
        <taxon>Fungi</taxon>
        <taxon>Dikarya</taxon>
        <taxon>Ascomycota</taxon>
        <taxon>Pezizomycotina</taxon>
        <taxon>Sordariomycetes</taxon>
        <taxon>Hypocreomycetidae</taxon>
        <taxon>Hypocreales</taxon>
        <taxon>Nectriaceae</taxon>
        <taxon>Fusarium</taxon>
        <taxon>Fusarium solani species complex</taxon>
    </lineage>
</organism>
<keyword evidence="2" id="KW-1185">Reference proteome</keyword>
<name>A0ACC0R709_9HYPO</name>
<evidence type="ECO:0000313" key="1">
    <source>
        <dbReference type="EMBL" id="KAI8675993.1"/>
    </source>
</evidence>
<comment type="caution">
    <text evidence="1">The sequence shown here is derived from an EMBL/GenBank/DDBJ whole genome shotgun (WGS) entry which is preliminary data.</text>
</comment>
<evidence type="ECO:0000313" key="2">
    <source>
        <dbReference type="Proteomes" id="UP001065298"/>
    </source>
</evidence>
<sequence length="767" mass="85584">MSGDRPSRLPQGLIVRQKQPYKRQAGLDEPRHDVSGHGPLRTFDVFALVVNKMVGTGIYTAPASVFLMTGNKSLTLGLFGIGFLYSLVSMIIYLDFAKVLPFNGGELIYIDEMTSHVSKPTTAPILRASTTGSFQRPELNGRTNTELRTLDSRGTELPVQSSTSPATEPNTPKANTPSAIRRFLGDGLFAYITYSIAFVFFFNSGTNSMQIGRFLLLCIQDDKDTTSSSTEQENIAQQEVSNDINQDLMRFIGIVALSIICLLQYFSPGFGRGMNKTLAVIKLAFMVALFIVGIAATGRKIEDRSGDWYVWHPTKDEQENDSDIGERSDLTFAKALLLVLFSFQGWENATFVAGEIPATRHHVLRQGFIAAVCTVGCLYLLIVAVFLHSITWNDLTKGSTNINYPPMLTGDSVGARRTWAIIAAISSFGSLNAIIYTFSRVKQAIGQAEILPWSRYFKQDDMLQRSRSGPEEDAFLNKSPQGGLIVHWIMSVVVILATAGPHRVMEAVFIPGYIQTYIQCFFLGVLGLGFFNLKSREEALWPNGAPTRRKRRGFVAQALLVPTILLYAAVNMAILIINAIPPYLAGDGEDSDFAGYIFPALLGGLLFVSSAYYLLFFGAAPRSYELVQNDVDSSNPNPPEPVRQDGIINSQSRWNLMRWANVQCEIRKDYTYDRELERVYRFGRRWRIIYSVPGDPVYQSPAGEDGPPTTPKTVTFPMFLYWLFGGTRLNPKWNPYNITSKRWKGVKKRFHDMTGKLKPRSSDGSER</sequence>
<reference evidence="1" key="1">
    <citation type="submission" date="2022-06" db="EMBL/GenBank/DDBJ databases">
        <title>Fusarium solani species complex genomes reveal bases of compartmentalisation and animal pathogenesis.</title>
        <authorList>
            <person name="Tsai I.J."/>
        </authorList>
    </citation>
    <scope>NUCLEOTIDE SEQUENCE</scope>
    <source>
        <strain evidence="1">Fu6.1</strain>
    </source>
</reference>